<comment type="caution">
    <text evidence="2">The sequence shown here is derived from an EMBL/GenBank/DDBJ whole genome shotgun (WGS) entry which is preliminary data.</text>
</comment>
<dbReference type="AlphaFoldDB" id="A0A0L0P1Z3"/>
<feature type="region of interest" description="Disordered" evidence="1">
    <location>
        <begin position="39"/>
        <end position="61"/>
    </location>
</feature>
<name>A0A0L0P1Z3_CANAR</name>
<gene>
    <name evidence="2" type="ORF">QG37_02422</name>
</gene>
<accession>A0A0L0P1Z3</accession>
<reference evidence="3" key="1">
    <citation type="journal article" date="2015" name="BMC Genomics">
        <title>Draft genome of a commonly misdiagnosed multidrug resistant pathogen Candida auris.</title>
        <authorList>
            <person name="Chatterjee S."/>
            <person name="Alampalli S.V."/>
            <person name="Nageshan R.K."/>
            <person name="Chettiar S.T."/>
            <person name="Joshi S."/>
            <person name="Tatu U.S."/>
        </authorList>
    </citation>
    <scope>NUCLEOTIDE SEQUENCE [LARGE SCALE GENOMIC DNA]</scope>
    <source>
        <strain evidence="3">6684</strain>
    </source>
</reference>
<evidence type="ECO:0000313" key="3">
    <source>
        <dbReference type="Proteomes" id="UP000037122"/>
    </source>
</evidence>
<evidence type="ECO:0000313" key="2">
    <source>
        <dbReference type="EMBL" id="KNE00397.1"/>
    </source>
</evidence>
<organism evidence="2 3">
    <name type="scientific">Candidozyma auris</name>
    <name type="common">Yeast</name>
    <name type="synonym">Candida auris</name>
    <dbReference type="NCBI Taxonomy" id="498019"/>
    <lineage>
        <taxon>Eukaryota</taxon>
        <taxon>Fungi</taxon>
        <taxon>Dikarya</taxon>
        <taxon>Ascomycota</taxon>
        <taxon>Saccharomycotina</taxon>
        <taxon>Pichiomycetes</taxon>
        <taxon>Metschnikowiaceae</taxon>
        <taxon>Candidozyma</taxon>
    </lineage>
</organism>
<evidence type="ECO:0000256" key="1">
    <source>
        <dbReference type="SAM" id="MobiDB-lite"/>
    </source>
</evidence>
<proteinExistence type="predicted"/>
<feature type="compositionally biased region" description="Basic and acidic residues" evidence="1">
    <location>
        <begin position="48"/>
        <end position="61"/>
    </location>
</feature>
<dbReference type="VEuPathDB" id="FungiDB:QG37_02422"/>
<dbReference type="Proteomes" id="UP000037122">
    <property type="component" value="Unassembled WGS sequence"/>
</dbReference>
<protein>
    <submittedName>
        <fullName evidence="2">Uncharacterized protein</fullName>
    </submittedName>
</protein>
<dbReference type="EMBL" id="LGST01000018">
    <property type="protein sequence ID" value="KNE00397.1"/>
    <property type="molecule type" value="Genomic_DNA"/>
</dbReference>
<sequence>MVVGKGVVNIEEEVEHKWSTCVNSGSVFSADKLRAMPLGVEPMGPREMGGRPRAVKEEIWK</sequence>